<feature type="transmembrane region" description="Helical" evidence="8">
    <location>
        <begin position="47"/>
        <end position="68"/>
    </location>
</feature>
<evidence type="ECO:0000256" key="3">
    <source>
        <dbReference type="ARBA" id="ARBA00022448"/>
    </source>
</evidence>
<feature type="transmembrane region" description="Helical" evidence="8">
    <location>
        <begin position="108"/>
        <end position="127"/>
    </location>
</feature>
<dbReference type="PANTHER" id="PTHR38438">
    <property type="entry name" value="RIBOFLAVIN TRANSPORTER RIBU"/>
    <property type="match status" value="1"/>
</dbReference>
<dbReference type="Proteomes" id="UP001077662">
    <property type="component" value="Unassembled WGS sequence"/>
</dbReference>
<accession>A0AAP3DIK4</accession>
<dbReference type="InterPro" id="IPR024529">
    <property type="entry name" value="ECF_trnsprt_substrate-spec"/>
</dbReference>
<evidence type="ECO:0000256" key="2">
    <source>
        <dbReference type="ARBA" id="ARBA00005540"/>
    </source>
</evidence>
<dbReference type="InterPro" id="IPR025720">
    <property type="entry name" value="RibU"/>
</dbReference>
<evidence type="ECO:0000313" key="10">
    <source>
        <dbReference type="Proteomes" id="UP001077662"/>
    </source>
</evidence>
<protein>
    <submittedName>
        <fullName evidence="9">ECF transporter S component</fullName>
    </submittedName>
</protein>
<name>A0AAP3DIK4_BRELA</name>
<comment type="caution">
    <text evidence="9">The sequence shown here is derived from an EMBL/GenBank/DDBJ whole genome shotgun (WGS) entry which is preliminary data.</text>
</comment>
<feature type="transmembrane region" description="Helical" evidence="8">
    <location>
        <begin position="147"/>
        <end position="165"/>
    </location>
</feature>
<sequence length="307" mass="33733">MTTVRCTRAYFAVSAEGGDCSINSPLFPYTLWIMVKIVSMPLKKHDAFLGAFLCFSKSGTVVVCLLGFGAKDNTRLRIAVAISQEGERKERMVNMQGKTSHTVQRERLKKLVTIPMLSAIAFLLYYLEFHVPLMPTFLKLDFSTVPAIIGGLVFGPAAGVLIEVLKNGLHLLLKNTDGFIIGEIANTLAGGSFVFLAVYTQRLCKNKVGFLLGLSAGTLVMTVIMAMANYFVLLPFYAVLYSISMEQLLQMFHMESLWSMILLGIVPFNIIKGVLLSLIAYPVFIKMSARLGLIVTKPVSSSKPVIS</sequence>
<dbReference type="RefSeq" id="WP_258073124.1">
    <property type="nucleotide sequence ID" value="NZ_JANSGW010000014.1"/>
</dbReference>
<organism evidence="9 10">
    <name type="scientific">Brevibacillus laterosporus</name>
    <name type="common">Bacillus laterosporus</name>
    <dbReference type="NCBI Taxonomy" id="1465"/>
    <lineage>
        <taxon>Bacteria</taxon>
        <taxon>Bacillati</taxon>
        <taxon>Bacillota</taxon>
        <taxon>Bacilli</taxon>
        <taxon>Bacillales</taxon>
        <taxon>Paenibacillaceae</taxon>
        <taxon>Brevibacillus</taxon>
    </lineage>
</organism>
<dbReference type="GO" id="GO:0032217">
    <property type="term" value="F:riboflavin transmembrane transporter activity"/>
    <property type="evidence" value="ECO:0007669"/>
    <property type="project" value="InterPro"/>
</dbReference>
<dbReference type="Gene3D" id="1.10.1760.20">
    <property type="match status" value="1"/>
</dbReference>
<dbReference type="PANTHER" id="PTHR38438:SF1">
    <property type="entry name" value="RIBOFLAVIN TRANSPORTER RIBU"/>
    <property type="match status" value="1"/>
</dbReference>
<evidence type="ECO:0000256" key="8">
    <source>
        <dbReference type="SAM" id="Phobius"/>
    </source>
</evidence>
<evidence type="ECO:0000256" key="7">
    <source>
        <dbReference type="ARBA" id="ARBA00023136"/>
    </source>
</evidence>
<keyword evidence="6 8" id="KW-1133">Transmembrane helix</keyword>
<dbReference type="EMBL" id="JAPTNE010000014">
    <property type="protein sequence ID" value="MCZ0807725.1"/>
    <property type="molecule type" value="Genomic_DNA"/>
</dbReference>
<feature type="transmembrane region" description="Helical" evidence="8">
    <location>
        <begin position="257"/>
        <end position="284"/>
    </location>
</feature>
<evidence type="ECO:0000256" key="4">
    <source>
        <dbReference type="ARBA" id="ARBA00022475"/>
    </source>
</evidence>
<gene>
    <name evidence="9" type="ORF">O0554_12460</name>
</gene>
<evidence type="ECO:0000313" key="9">
    <source>
        <dbReference type="EMBL" id="MCZ0807725.1"/>
    </source>
</evidence>
<feature type="transmembrane region" description="Helical" evidence="8">
    <location>
        <begin position="210"/>
        <end position="237"/>
    </location>
</feature>
<dbReference type="AlphaFoldDB" id="A0AAP3DIK4"/>
<keyword evidence="4" id="KW-1003">Cell membrane</keyword>
<keyword evidence="3" id="KW-0813">Transport</keyword>
<comment type="subcellular location">
    <subcellularLocation>
        <location evidence="1">Cell membrane</location>
        <topology evidence="1">Multi-pass membrane protein</topology>
    </subcellularLocation>
</comment>
<evidence type="ECO:0000256" key="6">
    <source>
        <dbReference type="ARBA" id="ARBA00022989"/>
    </source>
</evidence>
<keyword evidence="7 8" id="KW-0472">Membrane</keyword>
<dbReference type="Pfam" id="PF12822">
    <property type="entry name" value="ECF_trnsprt"/>
    <property type="match status" value="1"/>
</dbReference>
<evidence type="ECO:0000256" key="1">
    <source>
        <dbReference type="ARBA" id="ARBA00004651"/>
    </source>
</evidence>
<evidence type="ECO:0000256" key="5">
    <source>
        <dbReference type="ARBA" id="ARBA00022692"/>
    </source>
</evidence>
<reference evidence="9" key="1">
    <citation type="submission" date="2022-09" db="EMBL/GenBank/DDBJ databases">
        <title>Genome analysis and characterization of larvicidal activity of Brevibacillus strains.</title>
        <authorList>
            <person name="Patrusheva E.V."/>
            <person name="Izotova A.O."/>
            <person name="Toshchakov S.V."/>
            <person name="Sineoky S.P."/>
        </authorList>
    </citation>
    <scope>NUCLEOTIDE SEQUENCE</scope>
    <source>
        <strain evidence="9">VKPM_B-13247</strain>
    </source>
</reference>
<proteinExistence type="inferred from homology"/>
<comment type="similarity">
    <text evidence="2">Belongs to the prokaryotic riboflavin transporter (P-RFT) (TC 2.A.87) family.</text>
</comment>
<keyword evidence="5 8" id="KW-0812">Transmembrane</keyword>
<dbReference type="GO" id="GO:0005886">
    <property type="term" value="C:plasma membrane"/>
    <property type="evidence" value="ECO:0007669"/>
    <property type="project" value="UniProtKB-SubCell"/>
</dbReference>